<dbReference type="Proteomes" id="UP000694414">
    <property type="component" value="Unplaced"/>
</dbReference>
<keyword evidence="3" id="KW-1185">Reference proteome</keyword>
<reference evidence="2" key="1">
    <citation type="submission" date="2025-08" db="UniProtKB">
        <authorList>
            <consortium name="Ensembl"/>
        </authorList>
    </citation>
    <scope>IDENTIFICATION</scope>
</reference>
<keyword evidence="1" id="KW-0732">Signal</keyword>
<reference evidence="2" key="2">
    <citation type="submission" date="2025-09" db="UniProtKB">
        <authorList>
            <consortium name="Ensembl"/>
        </authorList>
    </citation>
    <scope>IDENTIFICATION</scope>
</reference>
<dbReference type="Ensembl" id="ENSPSMT00000042105.1">
    <property type="protein sequence ID" value="ENSPSMP00000036547.1"/>
    <property type="gene ID" value="ENSPSMG00000025138.1"/>
</dbReference>
<feature type="signal peptide" evidence="1">
    <location>
        <begin position="1"/>
        <end position="20"/>
    </location>
</feature>
<accession>A0A8C9ANE6</accession>
<organism evidence="2 3">
    <name type="scientific">Prolemur simus</name>
    <name type="common">Greater bamboo lemur</name>
    <name type="synonym">Hapalemur simus</name>
    <dbReference type="NCBI Taxonomy" id="1328070"/>
    <lineage>
        <taxon>Eukaryota</taxon>
        <taxon>Metazoa</taxon>
        <taxon>Chordata</taxon>
        <taxon>Craniata</taxon>
        <taxon>Vertebrata</taxon>
        <taxon>Euteleostomi</taxon>
        <taxon>Mammalia</taxon>
        <taxon>Eutheria</taxon>
        <taxon>Euarchontoglires</taxon>
        <taxon>Primates</taxon>
        <taxon>Strepsirrhini</taxon>
        <taxon>Lemuriformes</taxon>
        <taxon>Lemuridae</taxon>
        <taxon>Prolemur</taxon>
    </lineage>
</organism>
<evidence type="ECO:0008006" key="4">
    <source>
        <dbReference type="Google" id="ProtNLM"/>
    </source>
</evidence>
<dbReference type="AlphaFoldDB" id="A0A8C9ANE6"/>
<evidence type="ECO:0000256" key="1">
    <source>
        <dbReference type="SAM" id="SignalP"/>
    </source>
</evidence>
<evidence type="ECO:0000313" key="3">
    <source>
        <dbReference type="Proteomes" id="UP000694414"/>
    </source>
</evidence>
<dbReference type="GeneTree" id="ENSGT00940000159821"/>
<name>A0A8C9ANE6_PROSS</name>
<proteinExistence type="predicted"/>
<feature type="chain" id="PRO_5034864493" description="ADCK5" evidence="1">
    <location>
        <begin position="21"/>
        <end position="136"/>
    </location>
</feature>
<protein>
    <recommendedName>
        <fullName evidence="4">ADCK5</fullName>
    </recommendedName>
</protein>
<evidence type="ECO:0000313" key="2">
    <source>
        <dbReference type="Ensembl" id="ENSPSMP00000036547.1"/>
    </source>
</evidence>
<sequence length="136" mass="15364">LWPVLFCLQLQLCHFHSALLQSGQKPWPPPAVLFRRNLRVLPSRSSRPTPLWRKALSATVVGVPLLLGVRYFTAEAQEKRRMRLMVDSIGRFGRQSVPCPSPWRLVLPGAPGLPYWQVLGSVLCVHSLRSSISFLL</sequence>